<keyword evidence="4 10" id="KW-0698">rRNA processing</keyword>
<dbReference type="SUPFAM" id="SSF75217">
    <property type="entry name" value="alpha/beta knot"/>
    <property type="match status" value="1"/>
</dbReference>
<comment type="subcellular location">
    <subcellularLocation>
        <location evidence="1 10">Cytoplasm</location>
    </subcellularLocation>
</comment>
<dbReference type="PANTHER" id="PTHR30027:SF3">
    <property type="entry name" value="16S RRNA (URACIL(1498)-N(3))-METHYLTRANSFERASE"/>
    <property type="match status" value="1"/>
</dbReference>
<evidence type="ECO:0000259" key="12">
    <source>
        <dbReference type="Pfam" id="PF20260"/>
    </source>
</evidence>
<evidence type="ECO:0000256" key="10">
    <source>
        <dbReference type="PIRNR" id="PIRNR015601"/>
    </source>
</evidence>
<dbReference type="EC" id="2.1.1.193" evidence="10"/>
<evidence type="ECO:0000256" key="1">
    <source>
        <dbReference type="ARBA" id="ARBA00004496"/>
    </source>
</evidence>
<dbReference type="InterPro" id="IPR046886">
    <property type="entry name" value="RsmE_MTase_dom"/>
</dbReference>
<dbReference type="GO" id="GO:0005737">
    <property type="term" value="C:cytoplasm"/>
    <property type="evidence" value="ECO:0007669"/>
    <property type="project" value="UniProtKB-SubCell"/>
</dbReference>
<reference evidence="13" key="1">
    <citation type="submission" date="2016-07" db="EMBL/GenBank/DDBJ databases">
        <title>Comparative genomics of the Campylobacter concisus group.</title>
        <authorList>
            <person name="Miller W.G."/>
            <person name="Yee E."/>
            <person name="Chapman M.H."/>
            <person name="Huynh S."/>
            <person name="Bono J.L."/>
            <person name="On S.L.W."/>
            <person name="StLeger J."/>
            <person name="Foster G."/>
            <person name="Parker C.T."/>
        </authorList>
    </citation>
    <scope>NUCLEOTIDE SEQUENCE</scope>
    <source>
        <strain evidence="13">525.92</strain>
    </source>
</reference>
<evidence type="ECO:0000256" key="3">
    <source>
        <dbReference type="ARBA" id="ARBA00022490"/>
    </source>
</evidence>
<comment type="similarity">
    <text evidence="2 10">Belongs to the RNA methyltransferase RsmE family.</text>
</comment>
<dbReference type="InterPro" id="IPR006700">
    <property type="entry name" value="RsmE"/>
</dbReference>
<dbReference type="HOGENOM" id="CLU_067442_6_0_7"/>
<dbReference type="GO" id="GO:0070475">
    <property type="term" value="P:rRNA base methylation"/>
    <property type="evidence" value="ECO:0007669"/>
    <property type="project" value="TreeGrafter"/>
</dbReference>
<dbReference type="GO" id="GO:0070042">
    <property type="term" value="F:rRNA (uridine-N3-)-methyltransferase activity"/>
    <property type="evidence" value="ECO:0007669"/>
    <property type="project" value="TreeGrafter"/>
</dbReference>
<evidence type="ECO:0000256" key="4">
    <source>
        <dbReference type="ARBA" id="ARBA00022552"/>
    </source>
</evidence>
<evidence type="ECO:0000256" key="5">
    <source>
        <dbReference type="ARBA" id="ARBA00022603"/>
    </source>
</evidence>
<dbReference type="STRING" id="360105.CCV52592_0827"/>
<keyword evidence="3 10" id="KW-0963">Cytoplasm</keyword>
<dbReference type="NCBIfam" id="NF008695">
    <property type="entry name" value="PRK11713.3-3"/>
    <property type="match status" value="1"/>
</dbReference>
<evidence type="ECO:0000256" key="7">
    <source>
        <dbReference type="ARBA" id="ARBA00022691"/>
    </source>
</evidence>
<keyword evidence="14" id="KW-1185">Reference proteome</keyword>
<dbReference type="InterPro" id="IPR029028">
    <property type="entry name" value="Alpha/beta_knot_MTases"/>
</dbReference>
<dbReference type="Pfam" id="PF20260">
    <property type="entry name" value="PUA_4"/>
    <property type="match status" value="1"/>
</dbReference>
<evidence type="ECO:0000256" key="8">
    <source>
        <dbReference type="ARBA" id="ARBA00025699"/>
    </source>
</evidence>
<accession>A7GWB0</accession>
<comment type="function">
    <text evidence="8 10">Specifically methylates the N3 position of the uracil ring of uridine 1498 (m3U1498) in 16S rRNA. Acts on the fully assembled 30S ribosomal subunit.</text>
</comment>
<keyword evidence="6 10" id="KW-0808">Transferase</keyword>
<evidence type="ECO:0000256" key="9">
    <source>
        <dbReference type="ARBA" id="ARBA00047944"/>
    </source>
</evidence>
<evidence type="ECO:0000256" key="2">
    <source>
        <dbReference type="ARBA" id="ARBA00005528"/>
    </source>
</evidence>
<evidence type="ECO:0000313" key="13">
    <source>
        <dbReference type="EMBL" id="EAU01138.1"/>
    </source>
</evidence>
<dbReference type="NCBIfam" id="TIGR00046">
    <property type="entry name" value="RsmE family RNA methyltransferase"/>
    <property type="match status" value="1"/>
</dbReference>
<protein>
    <recommendedName>
        <fullName evidence="10">Ribosomal RNA small subunit methyltransferase E</fullName>
        <ecNumber evidence="10">2.1.1.193</ecNumber>
    </recommendedName>
</protein>
<dbReference type="RefSeq" id="WP_009649489.1">
    <property type="nucleotide sequence ID" value="NC_009715.2"/>
</dbReference>
<dbReference type="AlphaFoldDB" id="A7GWB0"/>
<feature type="domain" description="Ribosomal RNA small subunit methyltransferase E methyltransferase" evidence="11">
    <location>
        <begin position="74"/>
        <end position="213"/>
    </location>
</feature>
<evidence type="ECO:0000256" key="6">
    <source>
        <dbReference type="ARBA" id="ARBA00022679"/>
    </source>
</evidence>
<keyword evidence="7 10" id="KW-0949">S-adenosyl-L-methionine</keyword>
<name>A7GWB0_CAMC5</name>
<dbReference type="InterPro" id="IPR046887">
    <property type="entry name" value="RsmE_PUA-like"/>
</dbReference>
<gene>
    <name evidence="13" type="primary">rsmE</name>
    <name evidence="13" type="ORF">CCV52592_0827</name>
</gene>
<dbReference type="Proteomes" id="UP000006380">
    <property type="component" value="Chromosome"/>
</dbReference>
<dbReference type="EMBL" id="CP000767">
    <property type="protein sequence ID" value="EAU01138.1"/>
    <property type="molecule type" value="Genomic_DNA"/>
</dbReference>
<evidence type="ECO:0000313" key="14">
    <source>
        <dbReference type="Proteomes" id="UP000006380"/>
    </source>
</evidence>
<dbReference type="InterPro" id="IPR029026">
    <property type="entry name" value="tRNA_m1G_MTases_N"/>
</dbReference>
<dbReference type="Pfam" id="PF04452">
    <property type="entry name" value="Methyltrans_RNA"/>
    <property type="match status" value="1"/>
</dbReference>
<dbReference type="OrthoDB" id="9815641at2"/>
<keyword evidence="5 10" id="KW-0489">Methyltransferase</keyword>
<dbReference type="KEGG" id="ccv:CCV52592_0827"/>
<dbReference type="Gene3D" id="3.40.1280.10">
    <property type="match status" value="1"/>
</dbReference>
<sequence length="217" mass="24723">MQFLYDAMAGCENLKIINEAFLHLKARRAKVGERVNLRNLKDGKDYLYEIEEFGRKDARLRLVFTSTLTVRDYKFSLAWAVVDPKTIEKTIPFLNELGVGKLIFVYTKFSQANFKIDVKRLEYISALSCEQCGRDSLMSFEIYKNLDEFLAVYKDVALVNFGGKNLTEYKGELLFIGPEGGFALEETRKINSSYSLDTNSILRSQTAAVSVASKFLV</sequence>
<dbReference type="CDD" id="cd18084">
    <property type="entry name" value="RsmE-like"/>
    <property type="match status" value="1"/>
</dbReference>
<comment type="catalytic activity">
    <reaction evidence="9 10">
        <text>uridine(1498) in 16S rRNA + S-adenosyl-L-methionine = N(3)-methyluridine(1498) in 16S rRNA + S-adenosyl-L-homocysteine + H(+)</text>
        <dbReference type="Rhea" id="RHEA:42920"/>
        <dbReference type="Rhea" id="RHEA-COMP:10283"/>
        <dbReference type="Rhea" id="RHEA-COMP:10284"/>
        <dbReference type="ChEBI" id="CHEBI:15378"/>
        <dbReference type="ChEBI" id="CHEBI:57856"/>
        <dbReference type="ChEBI" id="CHEBI:59789"/>
        <dbReference type="ChEBI" id="CHEBI:65315"/>
        <dbReference type="ChEBI" id="CHEBI:74502"/>
        <dbReference type="EC" id="2.1.1.193"/>
    </reaction>
</comment>
<proteinExistence type="inferred from homology"/>
<organism evidence="13 14">
    <name type="scientific">Campylobacter curvus (strain 525.92)</name>
    <dbReference type="NCBI Taxonomy" id="360105"/>
    <lineage>
        <taxon>Bacteria</taxon>
        <taxon>Pseudomonadati</taxon>
        <taxon>Campylobacterota</taxon>
        <taxon>Epsilonproteobacteria</taxon>
        <taxon>Campylobacterales</taxon>
        <taxon>Campylobacteraceae</taxon>
        <taxon>Campylobacter</taxon>
    </lineage>
</organism>
<dbReference type="PIRSF" id="PIRSF015601">
    <property type="entry name" value="MTase_slr0722"/>
    <property type="match status" value="1"/>
</dbReference>
<dbReference type="PANTHER" id="PTHR30027">
    <property type="entry name" value="RIBOSOMAL RNA SMALL SUBUNIT METHYLTRANSFERASE E"/>
    <property type="match status" value="1"/>
</dbReference>
<feature type="domain" description="Ribosomal RNA small subunit methyltransferase E PUA-like" evidence="12">
    <location>
        <begin position="18"/>
        <end position="62"/>
    </location>
</feature>
<evidence type="ECO:0000259" key="11">
    <source>
        <dbReference type="Pfam" id="PF04452"/>
    </source>
</evidence>